<reference evidence="4 5" key="1">
    <citation type="journal article" date="2019" name="Nat. Plants">
        <title>Genome sequencing of Musa balbisiana reveals subgenome evolution and function divergence in polyploid bananas.</title>
        <authorList>
            <person name="Yao X."/>
        </authorList>
    </citation>
    <scope>NUCLEOTIDE SEQUENCE [LARGE SCALE GENOMIC DNA]</scope>
    <source>
        <strain evidence="5">cv. DH-PKW</strain>
        <tissue evidence="4">Leaves</tissue>
    </source>
</reference>
<keyword evidence="5" id="KW-1185">Reference proteome</keyword>
<feature type="region of interest" description="Disordered" evidence="3">
    <location>
        <begin position="92"/>
        <end position="174"/>
    </location>
</feature>
<dbReference type="GO" id="GO:0034553">
    <property type="term" value="P:mitochondrial respiratory chain complex II assembly"/>
    <property type="evidence" value="ECO:0007669"/>
    <property type="project" value="TreeGrafter"/>
</dbReference>
<evidence type="ECO:0000256" key="3">
    <source>
        <dbReference type="SAM" id="MobiDB-lite"/>
    </source>
</evidence>
<name>A0A4S8IN94_MUSBA</name>
<dbReference type="EMBL" id="PYDT01000009">
    <property type="protein sequence ID" value="THU49941.1"/>
    <property type="molecule type" value="Genomic_DNA"/>
</dbReference>
<evidence type="ECO:0000313" key="4">
    <source>
        <dbReference type="EMBL" id="THU49941.1"/>
    </source>
</evidence>
<gene>
    <name evidence="4" type="ORF">C4D60_Mb06t14880</name>
</gene>
<sequence length="174" mass="18671">MRHESIVETSFDVLLLKFTYSSTTMVIGSSFLVSVSTPLESATIGQYYMAPLPSTGTSPAVMANKLHRLLTIPWKREIAQPGLGLGLRFPGARSLASSVPTPEEAARFASSPPPSQPEVEEEDAASTKGEEGTTEDEEDDGVHVNKLTGEVGGPKGPEPTRYGDWERGGRCSDF</sequence>
<comment type="similarity">
    <text evidence="1">Belongs to the SDHAF4 family.</text>
</comment>
<evidence type="ECO:0000313" key="5">
    <source>
        <dbReference type="Proteomes" id="UP000317650"/>
    </source>
</evidence>
<dbReference type="STRING" id="52838.A0A4S8IN94"/>
<comment type="caution">
    <text evidence="4">The sequence shown here is derived from an EMBL/GenBank/DDBJ whole genome shotgun (WGS) entry which is preliminary data.</text>
</comment>
<dbReference type="PANTHER" id="PTHR28524">
    <property type="entry name" value="SUCCINATE DEHYDROGENASE ASSEMBLY FACTOR 4, MITOCHONDRIAL"/>
    <property type="match status" value="1"/>
</dbReference>
<protein>
    <recommendedName>
        <fullName evidence="2">Succinate dehydrogenase assembly factor 4, mitochondrial</fullName>
    </recommendedName>
</protein>
<dbReference type="AlphaFoldDB" id="A0A4S8IN94"/>
<dbReference type="PANTHER" id="PTHR28524:SF3">
    <property type="entry name" value="SUCCINATE DEHYDROGENASE ASSEMBLY FACTOR 4, MITOCHONDRIAL"/>
    <property type="match status" value="1"/>
</dbReference>
<evidence type="ECO:0000256" key="1">
    <source>
        <dbReference type="ARBA" id="ARBA00005701"/>
    </source>
</evidence>
<dbReference type="GO" id="GO:0005739">
    <property type="term" value="C:mitochondrion"/>
    <property type="evidence" value="ECO:0007669"/>
    <property type="project" value="TreeGrafter"/>
</dbReference>
<evidence type="ECO:0000256" key="2">
    <source>
        <dbReference type="ARBA" id="ARBA00022170"/>
    </source>
</evidence>
<organism evidence="4 5">
    <name type="scientific">Musa balbisiana</name>
    <name type="common">Banana</name>
    <dbReference type="NCBI Taxonomy" id="52838"/>
    <lineage>
        <taxon>Eukaryota</taxon>
        <taxon>Viridiplantae</taxon>
        <taxon>Streptophyta</taxon>
        <taxon>Embryophyta</taxon>
        <taxon>Tracheophyta</taxon>
        <taxon>Spermatophyta</taxon>
        <taxon>Magnoliopsida</taxon>
        <taxon>Liliopsida</taxon>
        <taxon>Zingiberales</taxon>
        <taxon>Musaceae</taxon>
        <taxon>Musa</taxon>
    </lineage>
</organism>
<dbReference type="InterPro" id="IPR012875">
    <property type="entry name" value="SDHF4"/>
</dbReference>
<proteinExistence type="inferred from homology"/>
<dbReference type="Pfam" id="PF07896">
    <property type="entry name" value="DUF1674"/>
    <property type="match status" value="1"/>
</dbReference>
<accession>A0A4S8IN94</accession>
<feature type="compositionally biased region" description="Basic and acidic residues" evidence="3">
    <location>
        <begin position="161"/>
        <end position="174"/>
    </location>
</feature>
<dbReference type="Proteomes" id="UP000317650">
    <property type="component" value="Chromosome 6"/>
</dbReference>